<dbReference type="InterPro" id="IPR002328">
    <property type="entry name" value="ADH_Zn_CS"/>
</dbReference>
<sequence length="337" mass="35142">MSGTMRAAQVQQAGGPFVVTDVPIPEPGPGQVRIRVHACGICGGDAIPRNALLGTVLPRIPGHEIAGVVDAVGAGVTVWEVGQRVGVGWSGGVDFTCEFCRRGDFTNCVNRKIVGTSYDGGYAEYVVVPQDAVARIPVGLSFEEAAPLMCGGITAFNALRHAQAGPGDTVAVQGVGGVGHLAIQFADKLGFRTVAINRGRAKEKLARQLGADEYIDSTDGDAGAALKALGGAAVVLATVSRAELQSELVKGLRPNGQLIVLEGGDPIEVTGHALTDGRLSVSGWYSGVAQDSEDTLNFAVLKNIRPIIETYPLEQAETAWQNQPTANLRLVLTTQPK</sequence>
<comment type="similarity">
    <text evidence="2 7">Belongs to the zinc-containing alcohol dehydrogenase family.</text>
</comment>
<dbReference type="InterPro" id="IPR013149">
    <property type="entry name" value="ADH-like_C"/>
</dbReference>
<keyword evidence="5 7" id="KW-0862">Zinc</keyword>
<gene>
    <name evidence="9" type="ORF">HDA44_003531</name>
</gene>
<evidence type="ECO:0000256" key="1">
    <source>
        <dbReference type="ARBA" id="ARBA00001947"/>
    </source>
</evidence>
<evidence type="ECO:0000313" key="10">
    <source>
        <dbReference type="Proteomes" id="UP000558997"/>
    </source>
</evidence>
<dbReference type="AlphaFoldDB" id="A0A841DTY3"/>
<dbReference type="SUPFAM" id="SSF51735">
    <property type="entry name" value="NAD(P)-binding Rossmann-fold domains"/>
    <property type="match status" value="1"/>
</dbReference>
<dbReference type="Gene3D" id="3.90.180.10">
    <property type="entry name" value="Medium-chain alcohol dehydrogenases, catalytic domain"/>
    <property type="match status" value="1"/>
</dbReference>
<dbReference type="SUPFAM" id="SSF50129">
    <property type="entry name" value="GroES-like"/>
    <property type="match status" value="1"/>
</dbReference>
<dbReference type="GO" id="GO:0005737">
    <property type="term" value="C:cytoplasm"/>
    <property type="evidence" value="ECO:0007669"/>
    <property type="project" value="TreeGrafter"/>
</dbReference>
<evidence type="ECO:0000256" key="3">
    <source>
        <dbReference type="ARBA" id="ARBA00013190"/>
    </source>
</evidence>
<dbReference type="PANTHER" id="PTHR42940:SF7">
    <property type="entry name" value="ALCOHOL DEHYDROGENASE-LIKE N-TERMINAL DOMAIN-CONTAINING PROTEIN"/>
    <property type="match status" value="1"/>
</dbReference>
<proteinExistence type="inferred from homology"/>
<evidence type="ECO:0000256" key="6">
    <source>
        <dbReference type="ARBA" id="ARBA00023002"/>
    </source>
</evidence>
<evidence type="ECO:0000313" key="9">
    <source>
        <dbReference type="EMBL" id="MBB5980190.1"/>
    </source>
</evidence>
<dbReference type="EC" id="1.1.1.1" evidence="3"/>
<evidence type="ECO:0000256" key="5">
    <source>
        <dbReference type="ARBA" id="ARBA00022833"/>
    </source>
</evidence>
<dbReference type="InterPro" id="IPR036291">
    <property type="entry name" value="NAD(P)-bd_dom_sf"/>
</dbReference>
<dbReference type="InterPro" id="IPR013154">
    <property type="entry name" value="ADH-like_N"/>
</dbReference>
<protein>
    <recommendedName>
        <fullName evidence="3">alcohol dehydrogenase</fullName>
        <ecNumber evidence="3">1.1.1.1</ecNumber>
    </recommendedName>
</protein>
<dbReference type="Proteomes" id="UP000558997">
    <property type="component" value="Unassembled WGS sequence"/>
</dbReference>
<dbReference type="PANTHER" id="PTHR42940">
    <property type="entry name" value="ALCOHOL DEHYDROGENASE 1-RELATED"/>
    <property type="match status" value="1"/>
</dbReference>
<name>A0A841DTY3_9ACTN</name>
<evidence type="ECO:0000256" key="4">
    <source>
        <dbReference type="ARBA" id="ARBA00022723"/>
    </source>
</evidence>
<dbReference type="GO" id="GO:0008270">
    <property type="term" value="F:zinc ion binding"/>
    <property type="evidence" value="ECO:0007669"/>
    <property type="project" value="InterPro"/>
</dbReference>
<keyword evidence="6" id="KW-0560">Oxidoreductase</keyword>
<dbReference type="SMART" id="SM00829">
    <property type="entry name" value="PKS_ER"/>
    <property type="match status" value="1"/>
</dbReference>
<reference evidence="9 10" key="1">
    <citation type="submission" date="2020-08" db="EMBL/GenBank/DDBJ databases">
        <title>Sequencing the genomes of 1000 actinobacteria strains.</title>
        <authorList>
            <person name="Klenk H.-P."/>
        </authorList>
    </citation>
    <scope>NUCLEOTIDE SEQUENCE [LARGE SCALE GENOMIC DNA]</scope>
    <source>
        <strain evidence="9 10">DSM 17294</strain>
    </source>
</reference>
<keyword evidence="4 7" id="KW-0479">Metal-binding</keyword>
<dbReference type="GO" id="GO:0004022">
    <property type="term" value="F:alcohol dehydrogenase (NAD+) activity"/>
    <property type="evidence" value="ECO:0007669"/>
    <property type="project" value="UniProtKB-EC"/>
</dbReference>
<feature type="domain" description="Enoyl reductase (ER)" evidence="8">
    <location>
        <begin position="3"/>
        <end position="332"/>
    </location>
</feature>
<dbReference type="Gene3D" id="3.40.50.720">
    <property type="entry name" value="NAD(P)-binding Rossmann-like Domain"/>
    <property type="match status" value="1"/>
</dbReference>
<keyword evidence="10" id="KW-1185">Reference proteome</keyword>
<evidence type="ECO:0000259" key="8">
    <source>
        <dbReference type="SMART" id="SM00829"/>
    </source>
</evidence>
<dbReference type="InterPro" id="IPR011032">
    <property type="entry name" value="GroES-like_sf"/>
</dbReference>
<dbReference type="RefSeq" id="WP_184835731.1">
    <property type="nucleotide sequence ID" value="NZ_BAAAVN010000007.1"/>
</dbReference>
<comment type="cofactor">
    <cofactor evidence="1 7">
        <name>Zn(2+)</name>
        <dbReference type="ChEBI" id="CHEBI:29105"/>
    </cofactor>
</comment>
<dbReference type="EMBL" id="JACHNF010000001">
    <property type="protein sequence ID" value="MBB5980190.1"/>
    <property type="molecule type" value="Genomic_DNA"/>
</dbReference>
<comment type="caution">
    <text evidence="9">The sequence shown here is derived from an EMBL/GenBank/DDBJ whole genome shotgun (WGS) entry which is preliminary data.</text>
</comment>
<accession>A0A841DTY3</accession>
<evidence type="ECO:0000256" key="2">
    <source>
        <dbReference type="ARBA" id="ARBA00008072"/>
    </source>
</evidence>
<organism evidence="9 10">
    <name type="scientific">Kribbella solani</name>
    <dbReference type="NCBI Taxonomy" id="236067"/>
    <lineage>
        <taxon>Bacteria</taxon>
        <taxon>Bacillati</taxon>
        <taxon>Actinomycetota</taxon>
        <taxon>Actinomycetes</taxon>
        <taxon>Propionibacteriales</taxon>
        <taxon>Kribbellaceae</taxon>
        <taxon>Kribbella</taxon>
    </lineage>
</organism>
<evidence type="ECO:0000256" key="7">
    <source>
        <dbReference type="RuleBase" id="RU361277"/>
    </source>
</evidence>
<dbReference type="InterPro" id="IPR020843">
    <property type="entry name" value="ER"/>
</dbReference>
<dbReference type="PROSITE" id="PS00059">
    <property type="entry name" value="ADH_ZINC"/>
    <property type="match status" value="1"/>
</dbReference>
<dbReference type="Pfam" id="PF08240">
    <property type="entry name" value="ADH_N"/>
    <property type="match status" value="1"/>
</dbReference>
<dbReference type="Pfam" id="PF00107">
    <property type="entry name" value="ADH_zinc_N"/>
    <property type="match status" value="1"/>
</dbReference>